<organism evidence="7 8">
    <name type="scientific">Marvinbryantia formatexigens DSM 14469</name>
    <dbReference type="NCBI Taxonomy" id="478749"/>
    <lineage>
        <taxon>Bacteria</taxon>
        <taxon>Bacillati</taxon>
        <taxon>Bacillota</taxon>
        <taxon>Clostridia</taxon>
        <taxon>Lachnospirales</taxon>
        <taxon>Lachnospiraceae</taxon>
        <taxon>Marvinbryantia</taxon>
    </lineage>
</organism>
<dbReference type="UniPathway" id="UPA00028">
    <property type="reaction ID" value="UER00004"/>
</dbReference>
<dbReference type="Pfam" id="PF02558">
    <property type="entry name" value="ApbA"/>
    <property type="match status" value="1"/>
</dbReference>
<feature type="domain" description="Ketopantoate reductase N-terminal" evidence="5">
    <location>
        <begin position="4"/>
        <end position="151"/>
    </location>
</feature>
<dbReference type="OrthoDB" id="9772736at2"/>
<dbReference type="InterPro" id="IPR013752">
    <property type="entry name" value="KPA_reductase"/>
</dbReference>
<comment type="caution">
    <text evidence="7">The sequence shown here is derived from an EMBL/GenBank/DDBJ whole genome shotgun (WGS) entry which is preliminary data.</text>
</comment>
<protein>
    <recommendedName>
        <fullName evidence="4">2-dehydropantoate 2-reductase</fullName>
        <ecNumber evidence="4">1.1.1.169</ecNumber>
    </recommendedName>
    <alternativeName>
        <fullName evidence="4">Ketopantoate reductase</fullName>
    </alternativeName>
</protein>
<comment type="catalytic activity">
    <reaction evidence="4">
        <text>(R)-pantoate + NADP(+) = 2-dehydropantoate + NADPH + H(+)</text>
        <dbReference type="Rhea" id="RHEA:16233"/>
        <dbReference type="ChEBI" id="CHEBI:11561"/>
        <dbReference type="ChEBI" id="CHEBI:15378"/>
        <dbReference type="ChEBI" id="CHEBI:15980"/>
        <dbReference type="ChEBI" id="CHEBI:57783"/>
        <dbReference type="ChEBI" id="CHEBI:58349"/>
        <dbReference type="EC" id="1.1.1.169"/>
    </reaction>
</comment>
<dbReference type="InterPro" id="IPR013332">
    <property type="entry name" value="KPR_N"/>
</dbReference>
<dbReference type="InterPro" id="IPR051402">
    <property type="entry name" value="KPR-Related"/>
</dbReference>
<evidence type="ECO:0000313" key="7">
    <source>
        <dbReference type="EMBL" id="EET60533.1"/>
    </source>
</evidence>
<dbReference type="STRING" id="168384.SAMN05660368_02138"/>
<proteinExistence type="inferred from homology"/>
<dbReference type="NCBIfam" id="TIGR00745">
    <property type="entry name" value="apbA_panE"/>
    <property type="match status" value="1"/>
</dbReference>
<evidence type="ECO:0000256" key="2">
    <source>
        <dbReference type="ARBA" id="ARBA00022857"/>
    </source>
</evidence>
<dbReference type="Gene3D" id="1.10.1040.10">
    <property type="entry name" value="N-(1-d-carboxylethyl)-l-norvaline Dehydrogenase, domain 2"/>
    <property type="match status" value="1"/>
</dbReference>
<dbReference type="eggNOG" id="COG1893">
    <property type="taxonomic scope" value="Bacteria"/>
</dbReference>
<keyword evidence="3 4" id="KW-0560">Oxidoreductase</keyword>
<dbReference type="InterPro" id="IPR036291">
    <property type="entry name" value="NAD(P)-bd_dom_sf"/>
</dbReference>
<keyword evidence="2 4" id="KW-0521">NADP</keyword>
<dbReference type="GO" id="GO:0008677">
    <property type="term" value="F:2-dehydropantoate 2-reductase activity"/>
    <property type="evidence" value="ECO:0007669"/>
    <property type="project" value="UniProtKB-EC"/>
</dbReference>
<dbReference type="AlphaFoldDB" id="C6LFE8"/>
<evidence type="ECO:0000256" key="4">
    <source>
        <dbReference type="RuleBase" id="RU362068"/>
    </source>
</evidence>
<dbReference type="SUPFAM" id="SSF51735">
    <property type="entry name" value="NAD(P)-binding Rossmann-fold domains"/>
    <property type="match status" value="1"/>
</dbReference>
<keyword evidence="4" id="KW-0566">Pantothenate biosynthesis</keyword>
<comment type="function">
    <text evidence="4">Catalyzes the NADPH-dependent reduction of ketopantoate into pantoic acid.</text>
</comment>
<dbReference type="RefSeq" id="WP_006862142.1">
    <property type="nucleotide sequence ID" value="NZ_ACCL02000010.1"/>
</dbReference>
<dbReference type="SUPFAM" id="SSF48179">
    <property type="entry name" value="6-phosphogluconate dehydrogenase C-terminal domain-like"/>
    <property type="match status" value="1"/>
</dbReference>
<name>C6LFE8_9FIRM</name>
<dbReference type="InterPro" id="IPR003710">
    <property type="entry name" value="ApbA"/>
</dbReference>
<dbReference type="PANTHER" id="PTHR21708">
    <property type="entry name" value="PROBABLE 2-DEHYDROPANTOATE 2-REDUCTASE"/>
    <property type="match status" value="1"/>
</dbReference>
<accession>C6LFE8</accession>
<dbReference type="Gene3D" id="3.40.50.720">
    <property type="entry name" value="NAD(P)-binding Rossmann-like Domain"/>
    <property type="match status" value="1"/>
</dbReference>
<dbReference type="Pfam" id="PF08546">
    <property type="entry name" value="ApbA_C"/>
    <property type="match status" value="1"/>
</dbReference>
<comment type="pathway">
    <text evidence="4">Cofactor biosynthesis; (R)-pantothenate biosynthesis; (R)-pantoate from 3-methyl-2-oxobutanoate: step 2/2.</text>
</comment>
<dbReference type="PANTHER" id="PTHR21708:SF26">
    <property type="entry name" value="2-DEHYDROPANTOATE 2-REDUCTASE"/>
    <property type="match status" value="1"/>
</dbReference>
<evidence type="ECO:0000313" key="8">
    <source>
        <dbReference type="Proteomes" id="UP000005561"/>
    </source>
</evidence>
<dbReference type="EMBL" id="ACCL02000010">
    <property type="protein sequence ID" value="EET60533.1"/>
    <property type="molecule type" value="Genomic_DNA"/>
</dbReference>
<evidence type="ECO:0000259" key="5">
    <source>
        <dbReference type="Pfam" id="PF02558"/>
    </source>
</evidence>
<dbReference type="InterPro" id="IPR013328">
    <property type="entry name" value="6PGD_dom2"/>
</dbReference>
<dbReference type="EC" id="1.1.1.169" evidence="4"/>
<comment type="similarity">
    <text evidence="1 4">Belongs to the ketopantoate reductase family.</text>
</comment>
<dbReference type="InterPro" id="IPR008927">
    <property type="entry name" value="6-PGluconate_DH-like_C_sf"/>
</dbReference>
<evidence type="ECO:0000259" key="6">
    <source>
        <dbReference type="Pfam" id="PF08546"/>
    </source>
</evidence>
<dbReference type="GO" id="GO:0005737">
    <property type="term" value="C:cytoplasm"/>
    <property type="evidence" value="ECO:0007669"/>
    <property type="project" value="TreeGrafter"/>
</dbReference>
<dbReference type="Proteomes" id="UP000005561">
    <property type="component" value="Unassembled WGS sequence"/>
</dbReference>
<evidence type="ECO:0000256" key="3">
    <source>
        <dbReference type="ARBA" id="ARBA00023002"/>
    </source>
</evidence>
<dbReference type="GO" id="GO:0015940">
    <property type="term" value="P:pantothenate biosynthetic process"/>
    <property type="evidence" value="ECO:0007669"/>
    <property type="project" value="UniProtKB-UniPathway"/>
</dbReference>
<keyword evidence="8" id="KW-1185">Reference proteome</keyword>
<reference evidence="7" key="1">
    <citation type="submission" date="2009-07" db="EMBL/GenBank/DDBJ databases">
        <authorList>
            <person name="Weinstock G."/>
            <person name="Sodergren E."/>
            <person name="Clifton S."/>
            <person name="Fulton L."/>
            <person name="Fulton B."/>
            <person name="Courtney L."/>
            <person name="Fronick C."/>
            <person name="Harrison M."/>
            <person name="Strong C."/>
            <person name="Farmer C."/>
            <person name="Delahaunty K."/>
            <person name="Markovic C."/>
            <person name="Hall O."/>
            <person name="Minx P."/>
            <person name="Tomlinson C."/>
            <person name="Mitreva M."/>
            <person name="Nelson J."/>
            <person name="Hou S."/>
            <person name="Wollam A."/>
            <person name="Pepin K.H."/>
            <person name="Johnson M."/>
            <person name="Bhonagiri V."/>
            <person name="Nash W.E."/>
            <person name="Warren W."/>
            <person name="Chinwalla A."/>
            <person name="Mardis E.R."/>
            <person name="Wilson R.K."/>
        </authorList>
    </citation>
    <scope>NUCLEOTIDE SEQUENCE [LARGE SCALE GENOMIC DNA]</scope>
    <source>
        <strain evidence="7">DSM 14469</strain>
    </source>
</reference>
<evidence type="ECO:0000256" key="1">
    <source>
        <dbReference type="ARBA" id="ARBA00007870"/>
    </source>
</evidence>
<gene>
    <name evidence="7" type="ORF">BRYFOR_07350</name>
</gene>
<sequence>MKYLVIGAGGTGGCIGAYMTEAGKDVTLIARGAHLEAMQKNGIQMETTRKGNYTVSPVKAADMEHYNEQPDVIFVCVKGYSLEETVPFIQKVAKPETVVIPILNIYGTGGRLQEKLPQLLVTDGCIYIAAEIKRPGCLWQNGNIFRVVFGVREPSQYRPVLEDVKKDLEDSGIEAVLSDNIRRDALQKFSYVSPAAACGQYYDAKAGEMQKEGEIRDTFAALIREIDALATAMGIPFHVDIVKTNLDILDSLTPEASTSMQRDIRQGKSSEIDGLVYEVVRMGQKWGVPMPVYEKIADALRERNIL</sequence>
<feature type="domain" description="Ketopantoate reductase C-terminal" evidence="6">
    <location>
        <begin position="180"/>
        <end position="303"/>
    </location>
</feature>